<keyword evidence="2" id="KW-1133">Transmembrane helix</keyword>
<keyword evidence="2" id="KW-0812">Transmembrane</keyword>
<name>A0A1C3URS7_9HYPH</name>
<gene>
    <name evidence="3" type="ORF">GA0061103_2531</name>
</gene>
<protein>
    <recommendedName>
        <fullName evidence="5">Flagellar protein</fullName>
    </recommendedName>
</protein>
<feature type="compositionally biased region" description="Basic and acidic residues" evidence="1">
    <location>
        <begin position="1"/>
        <end position="11"/>
    </location>
</feature>
<feature type="transmembrane region" description="Helical" evidence="2">
    <location>
        <begin position="32"/>
        <end position="52"/>
    </location>
</feature>
<feature type="region of interest" description="Disordered" evidence="1">
    <location>
        <begin position="91"/>
        <end position="127"/>
    </location>
</feature>
<evidence type="ECO:0000313" key="4">
    <source>
        <dbReference type="Proteomes" id="UP000199101"/>
    </source>
</evidence>
<accession>A0A1C3URS7</accession>
<sequence>MPKKGPEVRESDADEPVAPPKSARRRTVTDKALAFTGLALAGASAFFPWYVFLNPDKFGIQVAEGDRTRDLPNWPGRTIVSVSPLAMVNKNPSEPKDLLPDPLTTATVSNAGREDDKGPPADQQPFPGKSAFQLLHVANGRALIEDDTGMYVVRVGSLLPDNSRLASIEQREGKWVIVTSTGDVYGNN</sequence>
<evidence type="ECO:0000313" key="3">
    <source>
        <dbReference type="EMBL" id="SCB18144.1"/>
    </source>
</evidence>
<reference evidence="4" key="1">
    <citation type="submission" date="2016-08" db="EMBL/GenBank/DDBJ databases">
        <authorList>
            <person name="Varghese N."/>
            <person name="Submissions Spin"/>
        </authorList>
    </citation>
    <scope>NUCLEOTIDE SEQUENCE [LARGE SCALE GENOMIC DNA]</scope>
    <source>
        <strain evidence="4">HAMBI 2975</strain>
    </source>
</reference>
<feature type="region of interest" description="Disordered" evidence="1">
    <location>
        <begin position="1"/>
        <end position="27"/>
    </location>
</feature>
<dbReference type="EMBL" id="FMAG01000002">
    <property type="protein sequence ID" value="SCB18144.1"/>
    <property type="molecule type" value="Genomic_DNA"/>
</dbReference>
<keyword evidence="4" id="KW-1185">Reference proteome</keyword>
<keyword evidence="2" id="KW-0472">Membrane</keyword>
<proteinExistence type="predicted"/>
<dbReference type="STRING" id="410764.GA0061103_2531"/>
<dbReference type="Proteomes" id="UP000199101">
    <property type="component" value="Unassembled WGS sequence"/>
</dbReference>
<evidence type="ECO:0000256" key="1">
    <source>
        <dbReference type="SAM" id="MobiDB-lite"/>
    </source>
</evidence>
<evidence type="ECO:0008006" key="5">
    <source>
        <dbReference type="Google" id="ProtNLM"/>
    </source>
</evidence>
<organism evidence="3 4">
    <name type="scientific">Rhizobium multihospitium</name>
    <dbReference type="NCBI Taxonomy" id="410764"/>
    <lineage>
        <taxon>Bacteria</taxon>
        <taxon>Pseudomonadati</taxon>
        <taxon>Pseudomonadota</taxon>
        <taxon>Alphaproteobacteria</taxon>
        <taxon>Hyphomicrobiales</taxon>
        <taxon>Rhizobiaceae</taxon>
        <taxon>Rhizobium/Agrobacterium group</taxon>
        <taxon>Rhizobium</taxon>
    </lineage>
</organism>
<dbReference type="AlphaFoldDB" id="A0A1C3URS7"/>
<evidence type="ECO:0000256" key="2">
    <source>
        <dbReference type="SAM" id="Phobius"/>
    </source>
</evidence>